<accession>A0ABT6F3V4</accession>
<evidence type="ECO:0000256" key="2">
    <source>
        <dbReference type="SAM" id="SignalP"/>
    </source>
</evidence>
<sequence>MRRTTALICLLAVLTGTPLRQAEASADWSRSQQAEALQPTDGGVGDDAGFATPSATHPGAAGDFRDAGLAFPQPVACVPAPVDGGSLGTGAGRPAPFPGRLARLQVLRI</sequence>
<gene>
    <name evidence="3" type="ORF">PZE19_00575</name>
</gene>
<protein>
    <recommendedName>
        <fullName evidence="5">Secreted protein</fullName>
    </recommendedName>
</protein>
<name>A0ABT6F3V4_9BACT</name>
<keyword evidence="4" id="KW-1185">Reference proteome</keyword>
<reference evidence="3 4" key="1">
    <citation type="submission" date="2023-03" db="EMBL/GenBank/DDBJ databases">
        <title>Paludisphaera mucosa sp. nov. a novel planctomycete from northern fen.</title>
        <authorList>
            <person name="Ivanova A."/>
        </authorList>
    </citation>
    <scope>NUCLEOTIDE SEQUENCE [LARGE SCALE GENOMIC DNA]</scope>
    <source>
        <strain evidence="3 4">Pla2</strain>
    </source>
</reference>
<dbReference type="EMBL" id="JARRAG010000001">
    <property type="protein sequence ID" value="MDG3002268.1"/>
    <property type="molecule type" value="Genomic_DNA"/>
</dbReference>
<comment type="caution">
    <text evidence="3">The sequence shown here is derived from an EMBL/GenBank/DDBJ whole genome shotgun (WGS) entry which is preliminary data.</text>
</comment>
<organism evidence="3 4">
    <name type="scientific">Paludisphaera mucosa</name>
    <dbReference type="NCBI Taxonomy" id="3030827"/>
    <lineage>
        <taxon>Bacteria</taxon>
        <taxon>Pseudomonadati</taxon>
        <taxon>Planctomycetota</taxon>
        <taxon>Planctomycetia</taxon>
        <taxon>Isosphaerales</taxon>
        <taxon>Isosphaeraceae</taxon>
        <taxon>Paludisphaera</taxon>
    </lineage>
</organism>
<feature type="signal peptide" evidence="2">
    <location>
        <begin position="1"/>
        <end position="22"/>
    </location>
</feature>
<evidence type="ECO:0000256" key="1">
    <source>
        <dbReference type="SAM" id="MobiDB-lite"/>
    </source>
</evidence>
<dbReference type="RefSeq" id="WP_277858632.1">
    <property type="nucleotide sequence ID" value="NZ_JARRAG010000001.1"/>
</dbReference>
<feature type="chain" id="PRO_5046272135" description="Secreted protein" evidence="2">
    <location>
        <begin position="23"/>
        <end position="109"/>
    </location>
</feature>
<evidence type="ECO:0000313" key="3">
    <source>
        <dbReference type="EMBL" id="MDG3002268.1"/>
    </source>
</evidence>
<keyword evidence="2" id="KW-0732">Signal</keyword>
<evidence type="ECO:0008006" key="5">
    <source>
        <dbReference type="Google" id="ProtNLM"/>
    </source>
</evidence>
<proteinExistence type="predicted"/>
<feature type="region of interest" description="Disordered" evidence="1">
    <location>
        <begin position="22"/>
        <end position="65"/>
    </location>
</feature>
<dbReference type="Proteomes" id="UP001216907">
    <property type="component" value="Unassembled WGS sequence"/>
</dbReference>
<evidence type="ECO:0000313" key="4">
    <source>
        <dbReference type="Proteomes" id="UP001216907"/>
    </source>
</evidence>